<gene>
    <name evidence="6" type="ORF">FFLO_00038</name>
</gene>
<comment type="caution">
    <text evidence="6">The sequence shown here is derived from an EMBL/GenBank/DDBJ whole genome shotgun (WGS) entry which is preliminary data.</text>
</comment>
<dbReference type="Pfam" id="PF22493">
    <property type="entry name" value="PUF_NOP9"/>
    <property type="match status" value="1"/>
</dbReference>
<feature type="region of interest" description="Disordered" evidence="5">
    <location>
        <begin position="1"/>
        <end position="24"/>
    </location>
</feature>
<organism evidence="6 7">
    <name type="scientific">Filobasidium floriforme</name>
    <dbReference type="NCBI Taxonomy" id="5210"/>
    <lineage>
        <taxon>Eukaryota</taxon>
        <taxon>Fungi</taxon>
        <taxon>Dikarya</taxon>
        <taxon>Basidiomycota</taxon>
        <taxon>Agaricomycotina</taxon>
        <taxon>Tremellomycetes</taxon>
        <taxon>Filobasidiales</taxon>
        <taxon>Filobasidiaceae</taxon>
        <taxon>Filobasidium</taxon>
    </lineage>
</organism>
<dbReference type="PANTHER" id="PTHR13102:SF0">
    <property type="entry name" value="NUCLEOLAR PROTEIN 9"/>
    <property type="match status" value="1"/>
</dbReference>
<feature type="region of interest" description="Disordered" evidence="5">
    <location>
        <begin position="293"/>
        <end position="333"/>
    </location>
</feature>
<feature type="region of interest" description="Disordered" evidence="5">
    <location>
        <begin position="55"/>
        <end position="83"/>
    </location>
</feature>
<dbReference type="InterPro" id="IPR001313">
    <property type="entry name" value="Pumilio_RNA-bd_rpt"/>
</dbReference>
<dbReference type="Proteomes" id="UP000812966">
    <property type="component" value="Unassembled WGS sequence"/>
</dbReference>
<proteinExistence type="predicted"/>
<reference evidence="6" key="1">
    <citation type="submission" date="2020-04" db="EMBL/GenBank/DDBJ databases">
        <title>Analysis of mating type loci in Filobasidium floriforme.</title>
        <authorList>
            <person name="Nowrousian M."/>
        </authorList>
    </citation>
    <scope>NUCLEOTIDE SEQUENCE</scope>
    <source>
        <strain evidence="6">CBS 6242</strain>
    </source>
</reference>
<evidence type="ECO:0000256" key="4">
    <source>
        <dbReference type="ARBA" id="ARBA00031929"/>
    </source>
</evidence>
<name>A0A8K0JSM2_9TREE</name>
<dbReference type="PANTHER" id="PTHR13102">
    <property type="entry name" value="NUCLEOLAR PROTEIN 9"/>
    <property type="match status" value="1"/>
</dbReference>
<feature type="compositionally biased region" description="Low complexity" evidence="5">
    <location>
        <begin position="65"/>
        <end position="75"/>
    </location>
</feature>
<dbReference type="GO" id="GO:0003723">
    <property type="term" value="F:RNA binding"/>
    <property type="evidence" value="ECO:0007669"/>
    <property type="project" value="InterPro"/>
</dbReference>
<dbReference type="GO" id="GO:0000480">
    <property type="term" value="P:endonucleolytic cleavage in 5'-ETS of tricistronic rRNA transcript (SSU-rRNA, 5.8S rRNA, LSU-rRNA)"/>
    <property type="evidence" value="ECO:0007669"/>
    <property type="project" value="TreeGrafter"/>
</dbReference>
<evidence type="ECO:0000256" key="5">
    <source>
        <dbReference type="SAM" id="MobiDB-lite"/>
    </source>
</evidence>
<dbReference type="InterPro" id="IPR016024">
    <property type="entry name" value="ARM-type_fold"/>
</dbReference>
<evidence type="ECO:0000313" key="6">
    <source>
        <dbReference type="EMBL" id="KAG7580067.1"/>
    </source>
</evidence>
<evidence type="ECO:0000256" key="1">
    <source>
        <dbReference type="ARBA" id="ARBA00016427"/>
    </source>
</evidence>
<dbReference type="GO" id="GO:0000056">
    <property type="term" value="P:ribosomal small subunit export from nucleus"/>
    <property type="evidence" value="ECO:0007669"/>
    <property type="project" value="TreeGrafter"/>
</dbReference>
<feature type="compositionally biased region" description="Basic residues" evidence="5">
    <location>
        <begin position="8"/>
        <end position="17"/>
    </location>
</feature>
<feature type="compositionally biased region" description="Polar residues" evidence="5">
    <location>
        <begin position="293"/>
        <end position="306"/>
    </location>
</feature>
<keyword evidence="7" id="KW-1185">Reference proteome</keyword>
<dbReference type="SMART" id="SM00025">
    <property type="entry name" value="Pumilio"/>
    <property type="match status" value="3"/>
</dbReference>
<accession>A0A8K0JSM2</accession>
<sequence length="714" mass="77176">MPKEFQKRGRGGRQNKKKDKDEPLVADAVVVGSVGDAFTSNADFISLDDTAAISNTAGPSNGRPAGSNQAGNDGQANGGFVPGPTKAQVEIDLAAPFGFVDPDVKAYFRSVDEKLVEFASLGLVRSSNGQDNDEDLGSELEDRTNFLHSALNEVRGLELQLATDGDTALVLERLIHSMGDWGRRVLMDSFSGKWRPLIEHRFGSHVCQTLIGLTGETIDREAKGVFPRQHREQVEAAASKGNEATGQLRTATQLLQDLVHELLPSIPQLLTSPFASPPIRLLLIVLSPGKTIPSSTGADVQESSSSTHHDAASKVRSKKSQRFRAGQTEGGKMRSIVDEADAASSSKRTSAVEAGERIVPDALREMRRVIRKDLETRLSGAEWRAMGVENAGGPVIQMLVEIEAEDEDASREGSILDHLTSGLVAEQVQPTPPEPTSHDFLPSLLRDTTGSHLLQTILLHAPEVILSAIWKTYFVGKVGKLASHPIGNYVVSSGIKRLEGEKLRAVMLELEAVGVSNLIRTARTSVLKALVDRTAELGQLQLEVVACICKAFELETFPEKKLLVPCALTLNVLKSYKAATTGEEDADVEAEASPADPAQRHGWKPRQPKKERAPMEPTMQGAILIQAMFGLDAPAVETIINSLLGQSVDDLIRMAHHPISSHVLDAFLISTKVAAKWKRKLLLALDGRYLDLVNDKFGSRHSAPGECELGALIA</sequence>
<dbReference type="GO" id="GO:0000472">
    <property type="term" value="P:endonucleolytic cleavage to generate mature 5'-end of SSU-rRNA from (SSU-rRNA, 5.8S rRNA, LSU-rRNA)"/>
    <property type="evidence" value="ECO:0007669"/>
    <property type="project" value="TreeGrafter"/>
</dbReference>
<dbReference type="SUPFAM" id="SSF48371">
    <property type="entry name" value="ARM repeat"/>
    <property type="match status" value="1"/>
</dbReference>
<dbReference type="GO" id="GO:0030686">
    <property type="term" value="C:90S preribosome"/>
    <property type="evidence" value="ECO:0007669"/>
    <property type="project" value="TreeGrafter"/>
</dbReference>
<dbReference type="AlphaFoldDB" id="A0A8K0JSM2"/>
<dbReference type="Gene3D" id="1.25.10.10">
    <property type="entry name" value="Leucine-rich Repeat Variant"/>
    <property type="match status" value="2"/>
</dbReference>
<evidence type="ECO:0000256" key="2">
    <source>
        <dbReference type="ARBA" id="ARBA00022737"/>
    </source>
</evidence>
<dbReference type="InterPro" id="IPR040000">
    <property type="entry name" value="NOP9"/>
</dbReference>
<evidence type="ECO:0000313" key="7">
    <source>
        <dbReference type="Proteomes" id="UP000812966"/>
    </source>
</evidence>
<dbReference type="GO" id="GO:0005730">
    <property type="term" value="C:nucleolus"/>
    <property type="evidence" value="ECO:0007669"/>
    <property type="project" value="TreeGrafter"/>
</dbReference>
<dbReference type="GO" id="GO:0000447">
    <property type="term" value="P:endonucleolytic cleavage in ITS1 to separate SSU-rRNA from 5.8S rRNA and LSU-rRNA from tricistronic rRNA transcript (SSU-rRNA, 5.8S rRNA, LSU-rRNA)"/>
    <property type="evidence" value="ECO:0007669"/>
    <property type="project" value="TreeGrafter"/>
</dbReference>
<dbReference type="InterPro" id="IPR011989">
    <property type="entry name" value="ARM-like"/>
</dbReference>
<protein>
    <recommendedName>
        <fullName evidence="1">Nucleolar protein 9</fullName>
    </recommendedName>
    <alternativeName>
        <fullName evidence="3 4">Pumilio domain-containing protein NOP9</fullName>
    </alternativeName>
</protein>
<evidence type="ECO:0000256" key="3">
    <source>
        <dbReference type="ARBA" id="ARBA00030932"/>
    </source>
</evidence>
<dbReference type="GO" id="GO:0030688">
    <property type="term" value="C:preribosome, small subunit precursor"/>
    <property type="evidence" value="ECO:0007669"/>
    <property type="project" value="TreeGrafter"/>
</dbReference>
<keyword evidence="2" id="KW-0677">Repeat</keyword>
<dbReference type="EMBL" id="JABELV010000001">
    <property type="protein sequence ID" value="KAG7580067.1"/>
    <property type="molecule type" value="Genomic_DNA"/>
</dbReference>
<feature type="region of interest" description="Disordered" evidence="5">
    <location>
        <begin position="583"/>
        <end position="615"/>
    </location>
</feature>